<reference evidence="2 3" key="1">
    <citation type="journal article" date="2013" name="Genome Biol.">
        <title>The genome sequence of the most widely cultivated cacao type and its use to identify candidate genes regulating pod color.</title>
        <authorList>
            <person name="Motamayor J.C."/>
            <person name="Mockaitis K."/>
            <person name="Schmutz J."/>
            <person name="Haiminen N."/>
            <person name="Iii D.L."/>
            <person name="Cornejo O."/>
            <person name="Findley S.D."/>
            <person name="Zheng P."/>
            <person name="Utro F."/>
            <person name="Royaert S."/>
            <person name="Saski C."/>
            <person name="Jenkins J."/>
            <person name="Podicheti R."/>
            <person name="Zhao M."/>
            <person name="Scheffler B.E."/>
            <person name="Stack J.C."/>
            <person name="Feltus F.A."/>
            <person name="Mustiga G.M."/>
            <person name="Amores F."/>
            <person name="Phillips W."/>
            <person name="Marelli J.P."/>
            <person name="May G.D."/>
            <person name="Shapiro H."/>
            <person name="Ma J."/>
            <person name="Bustamante C.D."/>
            <person name="Schnell R.J."/>
            <person name="Main D."/>
            <person name="Gilbert D."/>
            <person name="Parida L."/>
            <person name="Kuhn D.N."/>
        </authorList>
    </citation>
    <scope>NUCLEOTIDE SEQUENCE [LARGE SCALE GENOMIC DNA]</scope>
    <source>
        <strain evidence="3">cv. Matina 1-6</strain>
    </source>
</reference>
<dbReference type="eggNOG" id="KOG2561">
    <property type="taxonomic scope" value="Eukaryota"/>
</dbReference>
<dbReference type="SUPFAM" id="SSF46934">
    <property type="entry name" value="UBA-like"/>
    <property type="match status" value="1"/>
</dbReference>
<dbReference type="Gramene" id="EOY17378">
    <property type="protein sequence ID" value="EOY17378"/>
    <property type="gene ID" value="TCM_036527"/>
</dbReference>
<evidence type="ECO:0000256" key="1">
    <source>
        <dbReference type="SAM" id="Phobius"/>
    </source>
</evidence>
<evidence type="ECO:0000313" key="2">
    <source>
        <dbReference type="EMBL" id="EOY17378.1"/>
    </source>
</evidence>
<feature type="transmembrane region" description="Helical" evidence="1">
    <location>
        <begin position="66"/>
        <end position="86"/>
    </location>
</feature>
<proteinExistence type="predicted"/>
<name>A0A061FKE3_THECC</name>
<keyword evidence="1" id="KW-0472">Membrane</keyword>
<accession>A0A061FKE3</accession>
<gene>
    <name evidence="2" type="ORF">TCM_036527</name>
</gene>
<dbReference type="EMBL" id="CM001886">
    <property type="protein sequence ID" value="EOY17378.1"/>
    <property type="molecule type" value="Genomic_DNA"/>
</dbReference>
<dbReference type="Proteomes" id="UP000026915">
    <property type="component" value="Chromosome 8"/>
</dbReference>
<sequence>MFLASSQNAVDCNVKLISFACFLVNYSPKQLALFRYLVPVVPSFFYTKERGEFVTYFPELICSFSFIVPFFFCLFLPPLSTLCLGFEEGDARRALRLNNQDIGSAVDFPFDEKTKRAVKREDEIRRRMEIVSGAKITWSDAVEEGRES</sequence>
<dbReference type="InterPro" id="IPR009060">
    <property type="entry name" value="UBA-like_sf"/>
</dbReference>
<evidence type="ECO:0000313" key="3">
    <source>
        <dbReference type="Proteomes" id="UP000026915"/>
    </source>
</evidence>
<dbReference type="HOGENOM" id="CLU_1762091_0_0_1"/>
<dbReference type="InParanoid" id="A0A061FKE3"/>
<dbReference type="STRING" id="3641.A0A061FKE3"/>
<keyword evidence="1" id="KW-0812">Transmembrane</keyword>
<organism evidence="2 3">
    <name type="scientific">Theobroma cacao</name>
    <name type="common">Cacao</name>
    <name type="synonym">Cocoa</name>
    <dbReference type="NCBI Taxonomy" id="3641"/>
    <lineage>
        <taxon>Eukaryota</taxon>
        <taxon>Viridiplantae</taxon>
        <taxon>Streptophyta</taxon>
        <taxon>Embryophyta</taxon>
        <taxon>Tracheophyta</taxon>
        <taxon>Spermatophyta</taxon>
        <taxon>Magnoliopsida</taxon>
        <taxon>eudicotyledons</taxon>
        <taxon>Gunneridae</taxon>
        <taxon>Pentapetalae</taxon>
        <taxon>rosids</taxon>
        <taxon>malvids</taxon>
        <taxon>Malvales</taxon>
        <taxon>Malvaceae</taxon>
        <taxon>Byttnerioideae</taxon>
        <taxon>Theobroma</taxon>
    </lineage>
</organism>
<protein>
    <submittedName>
        <fullName evidence="2">Uncharacterized protein</fullName>
    </submittedName>
</protein>
<keyword evidence="1" id="KW-1133">Transmembrane helix</keyword>
<dbReference type="AlphaFoldDB" id="A0A061FKE3"/>
<dbReference type="CDD" id="cd14270">
    <property type="entry name" value="UBA"/>
    <property type="match status" value="1"/>
</dbReference>
<keyword evidence="3" id="KW-1185">Reference proteome</keyword>